<dbReference type="GO" id="GO:0009055">
    <property type="term" value="F:electron transfer activity"/>
    <property type="evidence" value="ECO:0007669"/>
    <property type="project" value="UniProtKB-UniRule"/>
</dbReference>
<protein>
    <recommendedName>
        <fullName evidence="7">Protein-methionine-sulfoxide reductase heme-binding subunit MsrQ</fullName>
    </recommendedName>
    <alternativeName>
        <fullName evidence="7">Flavocytochrome MsrQ</fullName>
    </alternativeName>
</protein>
<dbReference type="Proteomes" id="UP001642900">
    <property type="component" value="Unassembled WGS sequence"/>
</dbReference>
<dbReference type="GO" id="GO:0005886">
    <property type="term" value="C:plasma membrane"/>
    <property type="evidence" value="ECO:0007669"/>
    <property type="project" value="UniProtKB-SubCell"/>
</dbReference>
<keyword evidence="2 7" id="KW-0813">Transport</keyword>
<dbReference type="InterPro" id="IPR022837">
    <property type="entry name" value="MsrQ-like"/>
</dbReference>
<accession>A0A6G4WK60</accession>
<dbReference type="GO" id="GO:0010181">
    <property type="term" value="F:FMN binding"/>
    <property type="evidence" value="ECO:0007669"/>
    <property type="project" value="UniProtKB-UniRule"/>
</dbReference>
<comment type="cofactor">
    <cofactor evidence="7">
        <name>heme b</name>
        <dbReference type="ChEBI" id="CHEBI:60344"/>
    </cofactor>
    <text evidence="7">Binds 1 heme b (iron(II)-protoporphyrin IX) group per subunit.</text>
</comment>
<dbReference type="GO" id="GO:0046872">
    <property type="term" value="F:metal ion binding"/>
    <property type="evidence" value="ECO:0007669"/>
    <property type="project" value="UniProtKB-KW"/>
</dbReference>
<keyword evidence="3 7" id="KW-0812">Transmembrane</keyword>
<dbReference type="EMBL" id="JAAKZF010000082">
    <property type="protein sequence ID" value="NGO55151.1"/>
    <property type="molecule type" value="Genomic_DNA"/>
</dbReference>
<keyword evidence="6 7" id="KW-0472">Membrane</keyword>
<feature type="domain" description="Ferric oxidoreductase" evidence="8">
    <location>
        <begin position="41"/>
        <end position="152"/>
    </location>
</feature>
<reference evidence="9 10" key="1">
    <citation type="submission" date="2020-02" db="EMBL/GenBank/DDBJ databases">
        <title>Genome sequence of strain CCNWXJ40-4.</title>
        <authorList>
            <person name="Gao J."/>
            <person name="Sun J."/>
        </authorList>
    </citation>
    <scope>NUCLEOTIDE SEQUENCE [LARGE SCALE GENOMIC DNA]</scope>
    <source>
        <strain evidence="9 10">CCNWXJ 40-4</strain>
    </source>
</reference>
<evidence type="ECO:0000256" key="7">
    <source>
        <dbReference type="HAMAP-Rule" id="MF_01207"/>
    </source>
</evidence>
<dbReference type="AlphaFoldDB" id="A0A6G4WK60"/>
<evidence type="ECO:0000256" key="1">
    <source>
        <dbReference type="ARBA" id="ARBA00004141"/>
    </source>
</evidence>
<dbReference type="GO" id="GO:0020037">
    <property type="term" value="F:heme binding"/>
    <property type="evidence" value="ECO:0007669"/>
    <property type="project" value="UniProtKB-UniRule"/>
</dbReference>
<organism evidence="9 10">
    <name type="scientific">Allomesorhizobium camelthorni</name>
    <dbReference type="NCBI Taxonomy" id="475069"/>
    <lineage>
        <taxon>Bacteria</taxon>
        <taxon>Pseudomonadati</taxon>
        <taxon>Pseudomonadota</taxon>
        <taxon>Alphaproteobacteria</taxon>
        <taxon>Hyphomicrobiales</taxon>
        <taxon>Phyllobacteriaceae</taxon>
        <taxon>Allomesorhizobium</taxon>
    </lineage>
</organism>
<feature type="transmembrane region" description="Helical" evidence="7">
    <location>
        <begin position="73"/>
        <end position="91"/>
    </location>
</feature>
<dbReference type="HAMAP" id="MF_01207">
    <property type="entry name" value="MsrQ"/>
    <property type="match status" value="1"/>
</dbReference>
<name>A0A6G4WK60_9HYPH</name>
<sequence>MPRYINRAIYLVGMMPATWTFYLGVIDQLGADPMKTLERSLGLWALRFLIITLTITPLRDLSGVNLLRYRRALGLLAFFYALMHLSTYLVLDQGLDLDAIWADILKRPYITIGMLSFATLVPLAITSNNAMIRRLGGAAWARLHRWVYLAAGAAAVHYLLVVKSWTMEPVIYTMIVAVLLAYRVARRLRGRRRVTLASA</sequence>
<comment type="subunit">
    <text evidence="7">Heterodimer of a catalytic subunit (MsrP) and a heme-binding subunit (MsrQ).</text>
</comment>
<comment type="subcellular location">
    <subcellularLocation>
        <location evidence="7">Cell membrane</location>
        <topology evidence="7">Multi-pass membrane protein</topology>
    </subcellularLocation>
    <subcellularLocation>
        <location evidence="1">Membrane</location>
        <topology evidence="1">Multi-pass membrane protein</topology>
    </subcellularLocation>
</comment>
<evidence type="ECO:0000313" key="9">
    <source>
        <dbReference type="EMBL" id="NGO55151.1"/>
    </source>
</evidence>
<feature type="transmembrane region" description="Helical" evidence="7">
    <location>
        <begin position="107"/>
        <end position="125"/>
    </location>
</feature>
<evidence type="ECO:0000256" key="5">
    <source>
        <dbReference type="ARBA" id="ARBA00023004"/>
    </source>
</evidence>
<dbReference type="GO" id="GO:0016679">
    <property type="term" value="F:oxidoreductase activity, acting on diphenols and related substances as donors"/>
    <property type="evidence" value="ECO:0007669"/>
    <property type="project" value="TreeGrafter"/>
</dbReference>
<feature type="transmembrane region" description="Helical" evidence="7">
    <location>
        <begin position="41"/>
        <end position="61"/>
    </location>
</feature>
<keyword evidence="7" id="KW-0288">FMN</keyword>
<dbReference type="PANTHER" id="PTHR36964:SF1">
    <property type="entry name" value="PROTEIN-METHIONINE-SULFOXIDE REDUCTASE HEME-BINDING SUBUNIT MSRQ"/>
    <property type="match status" value="1"/>
</dbReference>
<evidence type="ECO:0000259" key="8">
    <source>
        <dbReference type="Pfam" id="PF01794"/>
    </source>
</evidence>
<evidence type="ECO:0000256" key="6">
    <source>
        <dbReference type="ARBA" id="ARBA00023136"/>
    </source>
</evidence>
<keyword evidence="7" id="KW-0285">Flavoprotein</keyword>
<comment type="function">
    <text evidence="7">Part of the MsrPQ system that repairs oxidized periplasmic proteins containing methionine sulfoxide residues (Met-O), using respiratory chain electrons. Thus protects these proteins from oxidative-stress damage caused by reactive species of oxygen and chlorine generated by the host defense mechanisms. MsrPQ is essential for the maintenance of envelope integrity under bleach stress, rescuing a wide series of structurally unrelated periplasmic proteins from methionine oxidation. MsrQ provides electrons for reduction to the reductase catalytic subunit MsrP, using the quinone pool of the respiratory chain.</text>
</comment>
<keyword evidence="4 7" id="KW-1133">Transmembrane helix</keyword>
<comment type="cofactor">
    <cofactor evidence="7">
        <name>FMN</name>
        <dbReference type="ChEBI" id="CHEBI:58210"/>
    </cofactor>
    <text evidence="7">Binds 1 FMN per subunit.</text>
</comment>
<keyword evidence="7" id="KW-0479">Metal-binding</keyword>
<comment type="similarity">
    <text evidence="7">Belongs to the MsrQ family.</text>
</comment>
<dbReference type="NCBIfam" id="NF003833">
    <property type="entry name" value="PRK05419.1-5"/>
    <property type="match status" value="1"/>
</dbReference>
<dbReference type="InterPro" id="IPR013130">
    <property type="entry name" value="Fe3_Rdtase_TM_dom"/>
</dbReference>
<proteinExistence type="inferred from homology"/>
<feature type="transmembrane region" description="Helical" evidence="7">
    <location>
        <begin position="146"/>
        <end position="163"/>
    </location>
</feature>
<keyword evidence="7" id="KW-1003">Cell membrane</keyword>
<keyword evidence="7" id="KW-0349">Heme</keyword>
<gene>
    <name evidence="7 9" type="primary">msrQ</name>
    <name evidence="9" type="ORF">G6N73_29375</name>
</gene>
<comment type="caution">
    <text evidence="9">The sequence shown here is derived from an EMBL/GenBank/DDBJ whole genome shotgun (WGS) entry which is preliminary data.</text>
</comment>
<dbReference type="Pfam" id="PF01794">
    <property type="entry name" value="Ferric_reduct"/>
    <property type="match status" value="1"/>
</dbReference>
<keyword evidence="7" id="KW-0249">Electron transport</keyword>
<evidence type="ECO:0000256" key="4">
    <source>
        <dbReference type="ARBA" id="ARBA00022989"/>
    </source>
</evidence>
<evidence type="ECO:0000313" key="10">
    <source>
        <dbReference type="Proteomes" id="UP001642900"/>
    </source>
</evidence>
<feature type="transmembrane region" description="Helical" evidence="7">
    <location>
        <begin position="7"/>
        <end position="26"/>
    </location>
</feature>
<keyword evidence="5 7" id="KW-0408">Iron</keyword>
<feature type="transmembrane region" description="Helical" evidence="7">
    <location>
        <begin position="169"/>
        <end position="185"/>
    </location>
</feature>
<keyword evidence="10" id="KW-1185">Reference proteome</keyword>
<dbReference type="PANTHER" id="PTHR36964">
    <property type="entry name" value="PROTEIN-METHIONINE-SULFOXIDE REDUCTASE HEME-BINDING SUBUNIT MSRQ"/>
    <property type="match status" value="1"/>
</dbReference>
<evidence type="ECO:0000256" key="2">
    <source>
        <dbReference type="ARBA" id="ARBA00022448"/>
    </source>
</evidence>
<dbReference type="GO" id="GO:0030091">
    <property type="term" value="P:protein repair"/>
    <property type="evidence" value="ECO:0007669"/>
    <property type="project" value="UniProtKB-UniRule"/>
</dbReference>
<evidence type="ECO:0000256" key="3">
    <source>
        <dbReference type="ARBA" id="ARBA00022692"/>
    </source>
</evidence>